<dbReference type="AlphaFoldDB" id="A0A7S3DGV2"/>
<evidence type="ECO:0000313" key="1">
    <source>
        <dbReference type="EMBL" id="CAE0257209.1"/>
    </source>
</evidence>
<dbReference type="InterPro" id="IPR015943">
    <property type="entry name" value="WD40/YVTN_repeat-like_dom_sf"/>
</dbReference>
<dbReference type="InterPro" id="IPR036322">
    <property type="entry name" value="WD40_repeat_dom_sf"/>
</dbReference>
<accession>A0A7S3DGV2</accession>
<proteinExistence type="predicted"/>
<dbReference type="SUPFAM" id="SSF50978">
    <property type="entry name" value="WD40 repeat-like"/>
    <property type="match status" value="1"/>
</dbReference>
<organism evidence="1">
    <name type="scientific">Palpitomonas bilix</name>
    <dbReference type="NCBI Taxonomy" id="652834"/>
    <lineage>
        <taxon>Eukaryota</taxon>
        <taxon>Eukaryota incertae sedis</taxon>
    </lineage>
</organism>
<dbReference type="EMBL" id="HBIB01029974">
    <property type="protein sequence ID" value="CAE0257209.1"/>
    <property type="molecule type" value="Transcribed_RNA"/>
</dbReference>
<protein>
    <submittedName>
        <fullName evidence="1">Uncharacterized protein</fullName>
    </submittedName>
</protein>
<dbReference type="Gene3D" id="2.130.10.10">
    <property type="entry name" value="YVTN repeat-like/Quinoprotein amine dehydrogenase"/>
    <property type="match status" value="1"/>
</dbReference>
<sequence length="406" mass="45170">MSALTFPSSSERYALPGPWYSTTRYSDLKRREEGRVGAKRSLEERENLGLPPVSLLVDQSLPSLLGSFAVSSGGRWAVMILNPKMIAVFEQGKLLHLGRIPVRERRMKVVSVTPLVEREDGKDEDSGKFLFCFDSPLPLLYLLEVKYNDEGRGLSMSASRMFTPFEGSISSVRSIASETNQALLGFMDGSMALLDLEQAGADGEGDGNVQLWQPYSSPVSDICPLSHPSTAVSCSLDSSVTLHDFRVRARDAGTFNCDSDAISVVSAFETRISVGCERSVMLWDVRFMSRSIASFSERRIDPHVFVDESFDSIQQRDGLSWQGGGDSESVCYRTAFVSHNKHLFVGGVRSSSVHLLDSSTLRPLRSRFLDSAKTGLRYVKKSGEEKIWYVSRKSEARTLWEQQILM</sequence>
<name>A0A7S3DGV2_9EUKA</name>
<gene>
    <name evidence="1" type="ORF">PBIL07802_LOCUS19467</name>
</gene>
<reference evidence="1" key="1">
    <citation type="submission" date="2021-01" db="EMBL/GenBank/DDBJ databases">
        <authorList>
            <person name="Corre E."/>
            <person name="Pelletier E."/>
            <person name="Niang G."/>
            <person name="Scheremetjew M."/>
            <person name="Finn R."/>
            <person name="Kale V."/>
            <person name="Holt S."/>
            <person name="Cochrane G."/>
            <person name="Meng A."/>
            <person name="Brown T."/>
            <person name="Cohen L."/>
        </authorList>
    </citation>
    <scope>NUCLEOTIDE SEQUENCE</scope>
    <source>
        <strain evidence="1">NIES-2562</strain>
    </source>
</reference>